<dbReference type="SUPFAM" id="SSF46689">
    <property type="entry name" value="Homeodomain-like"/>
    <property type="match status" value="1"/>
</dbReference>
<evidence type="ECO:0000313" key="7">
    <source>
        <dbReference type="Proteomes" id="UP000603200"/>
    </source>
</evidence>
<accession>A0ABQ3ZJ90</accession>
<keyword evidence="1" id="KW-0805">Transcription regulation</keyword>
<evidence type="ECO:0000256" key="4">
    <source>
        <dbReference type="PROSITE-ProRule" id="PRU00335"/>
    </source>
</evidence>
<dbReference type="Gene3D" id="1.10.10.60">
    <property type="entry name" value="Homeodomain-like"/>
    <property type="match status" value="1"/>
</dbReference>
<dbReference type="SUPFAM" id="SSF48498">
    <property type="entry name" value="Tetracyclin repressor-like, C-terminal domain"/>
    <property type="match status" value="1"/>
</dbReference>
<evidence type="ECO:0000256" key="3">
    <source>
        <dbReference type="ARBA" id="ARBA00023163"/>
    </source>
</evidence>
<organism evidence="6 7">
    <name type="scientific">Winogradskya humida</name>
    <dbReference type="NCBI Taxonomy" id="113566"/>
    <lineage>
        <taxon>Bacteria</taxon>
        <taxon>Bacillati</taxon>
        <taxon>Actinomycetota</taxon>
        <taxon>Actinomycetes</taxon>
        <taxon>Micromonosporales</taxon>
        <taxon>Micromonosporaceae</taxon>
        <taxon>Winogradskya</taxon>
    </lineage>
</organism>
<keyword evidence="7" id="KW-1185">Reference proteome</keyword>
<dbReference type="EMBL" id="BOMN01000022">
    <property type="protein sequence ID" value="GIE18654.1"/>
    <property type="molecule type" value="Genomic_DNA"/>
</dbReference>
<evidence type="ECO:0000259" key="5">
    <source>
        <dbReference type="PROSITE" id="PS50977"/>
    </source>
</evidence>
<name>A0ABQ3ZJ90_9ACTN</name>
<dbReference type="InterPro" id="IPR009057">
    <property type="entry name" value="Homeodomain-like_sf"/>
</dbReference>
<dbReference type="Gene3D" id="1.10.357.10">
    <property type="entry name" value="Tetracycline Repressor, domain 2"/>
    <property type="match status" value="1"/>
</dbReference>
<evidence type="ECO:0000256" key="2">
    <source>
        <dbReference type="ARBA" id="ARBA00023125"/>
    </source>
</evidence>
<dbReference type="Pfam" id="PF02909">
    <property type="entry name" value="TetR_C_1"/>
    <property type="match status" value="1"/>
</dbReference>
<dbReference type="PANTHER" id="PTHR30055">
    <property type="entry name" value="HTH-TYPE TRANSCRIPTIONAL REGULATOR RUTR"/>
    <property type="match status" value="1"/>
</dbReference>
<evidence type="ECO:0000256" key="1">
    <source>
        <dbReference type="ARBA" id="ARBA00023015"/>
    </source>
</evidence>
<feature type="DNA-binding region" description="H-T-H motif" evidence="4">
    <location>
        <begin position="35"/>
        <end position="54"/>
    </location>
</feature>
<dbReference type="InterPro" id="IPR004111">
    <property type="entry name" value="Repressor_TetR_C"/>
</dbReference>
<gene>
    <name evidence="6" type="ORF">Ahu01nite_017560</name>
</gene>
<dbReference type="Proteomes" id="UP000603200">
    <property type="component" value="Unassembled WGS sequence"/>
</dbReference>
<dbReference type="PANTHER" id="PTHR30055:SF151">
    <property type="entry name" value="TRANSCRIPTIONAL REGULATORY PROTEIN"/>
    <property type="match status" value="1"/>
</dbReference>
<protein>
    <submittedName>
        <fullName evidence="6">TetR family transcriptional regulator</fullName>
    </submittedName>
</protein>
<dbReference type="InterPro" id="IPR036271">
    <property type="entry name" value="Tet_transcr_reg_TetR-rel_C_sf"/>
</dbReference>
<sequence length="223" mass="24133">MIDQMTNSARTPLSRERVLLGAVALADTAGIDSLSMRKLAQDFDVVPMALYKHVAGKEDLLDGMVDVILAEIEPPAPGATWKTAARTRILSARRALLRHPWASRIIESRPAPTPAVLAYLNAMIGIFRDGGLSAGLTHHLMHTLGSRIYGFSQELFNATATPDPQALAAAATELAAHFPHVAELATTASHDGHSVVGQGCDDQYEFEFALDLILDAFERRQQP</sequence>
<feature type="domain" description="HTH tetR-type" evidence="5">
    <location>
        <begin position="12"/>
        <end position="72"/>
    </location>
</feature>
<evidence type="ECO:0000313" key="6">
    <source>
        <dbReference type="EMBL" id="GIE18654.1"/>
    </source>
</evidence>
<dbReference type="InterPro" id="IPR050109">
    <property type="entry name" value="HTH-type_TetR-like_transc_reg"/>
</dbReference>
<dbReference type="InterPro" id="IPR001647">
    <property type="entry name" value="HTH_TetR"/>
</dbReference>
<keyword evidence="2 4" id="KW-0238">DNA-binding</keyword>
<keyword evidence="3" id="KW-0804">Transcription</keyword>
<comment type="caution">
    <text evidence="6">The sequence shown here is derived from an EMBL/GenBank/DDBJ whole genome shotgun (WGS) entry which is preliminary data.</text>
</comment>
<reference evidence="6 7" key="1">
    <citation type="submission" date="2021-01" db="EMBL/GenBank/DDBJ databases">
        <title>Whole genome shotgun sequence of Actinoplanes humidus NBRC 14915.</title>
        <authorList>
            <person name="Komaki H."/>
            <person name="Tamura T."/>
        </authorList>
    </citation>
    <scope>NUCLEOTIDE SEQUENCE [LARGE SCALE GENOMIC DNA]</scope>
    <source>
        <strain evidence="6 7">NBRC 14915</strain>
    </source>
</reference>
<proteinExistence type="predicted"/>
<dbReference type="PROSITE" id="PS50977">
    <property type="entry name" value="HTH_TETR_2"/>
    <property type="match status" value="1"/>
</dbReference>